<feature type="domain" description="GRF-type" evidence="5">
    <location>
        <begin position="2"/>
        <end position="43"/>
    </location>
</feature>
<evidence type="ECO:0000259" key="5">
    <source>
        <dbReference type="PROSITE" id="PS51999"/>
    </source>
</evidence>
<name>A0AAV6LPY3_9ERIC</name>
<dbReference type="AlphaFoldDB" id="A0AAV6LPY3"/>
<dbReference type="InterPro" id="IPR010666">
    <property type="entry name" value="Znf_GRF"/>
</dbReference>
<keyword evidence="2 4" id="KW-0863">Zinc-finger</keyword>
<protein>
    <recommendedName>
        <fullName evidence="5">GRF-type domain-containing protein</fullName>
    </recommendedName>
</protein>
<accession>A0AAV6LPY3</accession>
<dbReference type="EMBL" id="JACTNZ010000001">
    <property type="protein sequence ID" value="KAG5566064.1"/>
    <property type="molecule type" value="Genomic_DNA"/>
</dbReference>
<proteinExistence type="predicted"/>
<comment type="caution">
    <text evidence="6">The sequence shown here is derived from an EMBL/GenBank/DDBJ whole genome shotgun (WGS) entry which is preliminary data.</text>
</comment>
<dbReference type="Pfam" id="PF06839">
    <property type="entry name" value="Zn_ribbon_GRF"/>
    <property type="match status" value="1"/>
</dbReference>
<evidence type="ECO:0000256" key="3">
    <source>
        <dbReference type="ARBA" id="ARBA00022833"/>
    </source>
</evidence>
<dbReference type="Proteomes" id="UP000823749">
    <property type="component" value="Chromosome 1"/>
</dbReference>
<keyword evidence="3" id="KW-0862">Zinc</keyword>
<evidence type="ECO:0000313" key="7">
    <source>
        <dbReference type="Proteomes" id="UP000823749"/>
    </source>
</evidence>
<evidence type="ECO:0000256" key="2">
    <source>
        <dbReference type="ARBA" id="ARBA00022771"/>
    </source>
</evidence>
<evidence type="ECO:0000256" key="4">
    <source>
        <dbReference type="PROSITE-ProRule" id="PRU01343"/>
    </source>
</evidence>
<dbReference type="GO" id="GO:0008270">
    <property type="term" value="F:zinc ion binding"/>
    <property type="evidence" value="ECO:0007669"/>
    <property type="project" value="UniProtKB-KW"/>
</dbReference>
<dbReference type="PROSITE" id="PS51999">
    <property type="entry name" value="ZF_GRF"/>
    <property type="match status" value="1"/>
</dbReference>
<reference evidence="6" key="1">
    <citation type="submission" date="2020-08" db="EMBL/GenBank/DDBJ databases">
        <title>Plant Genome Project.</title>
        <authorList>
            <person name="Zhang R.-G."/>
        </authorList>
    </citation>
    <scope>NUCLEOTIDE SEQUENCE</scope>
    <source>
        <strain evidence="6">WSP0</strain>
        <tissue evidence="6">Leaf</tissue>
    </source>
</reference>
<sequence length="66" mass="7715">MCHCGEPPLRISNIPLSMGRQFYECARFLSITKCKFFEWIDPPACDCRRDKQLQNHNIEKAKNSTP</sequence>
<evidence type="ECO:0000313" key="6">
    <source>
        <dbReference type="EMBL" id="KAG5566064.1"/>
    </source>
</evidence>
<keyword evidence="1" id="KW-0479">Metal-binding</keyword>
<keyword evidence="7" id="KW-1185">Reference proteome</keyword>
<dbReference type="PANTHER" id="PTHR33248">
    <property type="entry name" value="ZINC ION-BINDING PROTEIN"/>
    <property type="match status" value="1"/>
</dbReference>
<organism evidence="6 7">
    <name type="scientific">Rhododendron griersonianum</name>
    <dbReference type="NCBI Taxonomy" id="479676"/>
    <lineage>
        <taxon>Eukaryota</taxon>
        <taxon>Viridiplantae</taxon>
        <taxon>Streptophyta</taxon>
        <taxon>Embryophyta</taxon>
        <taxon>Tracheophyta</taxon>
        <taxon>Spermatophyta</taxon>
        <taxon>Magnoliopsida</taxon>
        <taxon>eudicotyledons</taxon>
        <taxon>Gunneridae</taxon>
        <taxon>Pentapetalae</taxon>
        <taxon>asterids</taxon>
        <taxon>Ericales</taxon>
        <taxon>Ericaceae</taxon>
        <taxon>Ericoideae</taxon>
        <taxon>Rhodoreae</taxon>
        <taxon>Rhododendron</taxon>
    </lineage>
</organism>
<gene>
    <name evidence="6" type="ORF">RHGRI_001861</name>
</gene>
<evidence type="ECO:0000256" key="1">
    <source>
        <dbReference type="ARBA" id="ARBA00022723"/>
    </source>
</evidence>